<reference evidence="2" key="1">
    <citation type="submission" date="2023-08" db="EMBL/GenBank/DDBJ databases">
        <title>Pelteobagrus vachellii genome.</title>
        <authorList>
            <person name="Liu H."/>
        </authorList>
    </citation>
    <scope>NUCLEOTIDE SEQUENCE</scope>
    <source>
        <strain evidence="2">PRFRI_2022a</strain>
        <tissue evidence="2">Muscle</tissue>
    </source>
</reference>
<protein>
    <submittedName>
        <fullName evidence="2">Uncharacterized protein</fullName>
    </submittedName>
</protein>
<dbReference type="EMBL" id="JAVHJS010000005">
    <property type="protein sequence ID" value="KAK2858268.1"/>
    <property type="molecule type" value="Genomic_DNA"/>
</dbReference>
<evidence type="ECO:0000256" key="1">
    <source>
        <dbReference type="SAM" id="MobiDB-lite"/>
    </source>
</evidence>
<accession>A0AA88T4F9</accession>
<evidence type="ECO:0000313" key="2">
    <source>
        <dbReference type="EMBL" id="KAK2858268.1"/>
    </source>
</evidence>
<keyword evidence="3" id="KW-1185">Reference proteome</keyword>
<gene>
    <name evidence="2" type="ORF">Q7C36_006187</name>
</gene>
<proteinExistence type="predicted"/>
<name>A0AA88T4F9_TACVA</name>
<dbReference type="Proteomes" id="UP001187315">
    <property type="component" value="Unassembled WGS sequence"/>
</dbReference>
<dbReference type="AlphaFoldDB" id="A0AA88T4F9"/>
<sequence length="185" mass="20129">MHSVAKIVRGRDHLCSPHFPSGLSGVCVLAGRCSDAGEKSEWRGKLSWREMPGGLCHISYPHHAAPFLQQLWFHAARLPTRLSWAGCLGCLCEVVLCLIQERAQRFGTKTQRGSTHPLLSHAKLGIAFPPAVNNACVYNDVSEFADVSPTFSPRSHRQHSSASGSENRGTSSFSLVSKTDSTMGD</sequence>
<comment type="caution">
    <text evidence="2">The sequence shown here is derived from an EMBL/GenBank/DDBJ whole genome shotgun (WGS) entry which is preliminary data.</text>
</comment>
<feature type="compositionally biased region" description="Polar residues" evidence="1">
    <location>
        <begin position="160"/>
        <end position="185"/>
    </location>
</feature>
<organism evidence="2 3">
    <name type="scientific">Tachysurus vachellii</name>
    <name type="common">Darkbarbel catfish</name>
    <name type="synonym">Pelteobagrus vachellii</name>
    <dbReference type="NCBI Taxonomy" id="175792"/>
    <lineage>
        <taxon>Eukaryota</taxon>
        <taxon>Metazoa</taxon>
        <taxon>Chordata</taxon>
        <taxon>Craniata</taxon>
        <taxon>Vertebrata</taxon>
        <taxon>Euteleostomi</taxon>
        <taxon>Actinopterygii</taxon>
        <taxon>Neopterygii</taxon>
        <taxon>Teleostei</taxon>
        <taxon>Ostariophysi</taxon>
        <taxon>Siluriformes</taxon>
        <taxon>Bagridae</taxon>
        <taxon>Tachysurus</taxon>
    </lineage>
</organism>
<evidence type="ECO:0000313" key="3">
    <source>
        <dbReference type="Proteomes" id="UP001187315"/>
    </source>
</evidence>
<feature type="region of interest" description="Disordered" evidence="1">
    <location>
        <begin position="152"/>
        <end position="185"/>
    </location>
</feature>